<sequence>MTFIYYTLLCFLHVLALPLLCVLSLREKYKKSIPLRFLIPKNHSKESYDIWLHACSVGEVQSLQTLIESIPKTQSIFLSVITQTGYKQAQDLYAKYENLSIDYLPFETFIPLFTPTCKKLFVFEAELWLMLFVYAKHKGATTKLVNARISTRSVKRYQKLRIFYKHFFSFVDSVLSQSDEDTERLKSLGAKNVKTIGNLKLLNPIKPKIAYKKPESLIIVAASTHANEEEFVLNAWSKAKALWESDSEVLENMESKPCHIKQSEMSKNTESKKDFSLVLDTQNDKNLDSIKFAPLHPAPTQMVENLDSINNHNKEYECKTHLHNATKDYTTIKKDSKKNLLVIVPRHPERFQSVFQLCKQYGKTMCLSELQNDSTLDLDLIHADILLVDTMGSLINFYAISDIVILGGAFAKVGGHNPLEPATFANVLISGTEIFNQKALFAYIQNYYLIDNSHSLQMLLHHYKQLMTSSVNKDLCHNMIESILE</sequence>
<comment type="pathway">
    <text evidence="1 9">Bacterial outer membrane biogenesis; LPS core biosynthesis.</text>
</comment>
<dbReference type="EC" id="2.4.99.12" evidence="2 9"/>
<dbReference type="InterPro" id="IPR038107">
    <property type="entry name" value="Glycos_transf_N_sf"/>
</dbReference>
<dbReference type="UniPathway" id="UPA00958"/>
<name>A0A1Q2LHV2_9HELI</name>
<dbReference type="InterPro" id="IPR039901">
    <property type="entry name" value="Kdotransferase"/>
</dbReference>
<evidence type="ECO:0000256" key="1">
    <source>
        <dbReference type="ARBA" id="ARBA00004713"/>
    </source>
</evidence>
<comment type="similarity">
    <text evidence="9">Belongs to the glycosyltransferase group 1 family.</text>
</comment>
<feature type="site" description="Transition state stabilizer" evidence="8">
    <location>
        <position position="200"/>
    </location>
</feature>
<dbReference type="Gene3D" id="3.40.50.11720">
    <property type="entry name" value="3-Deoxy-D-manno-octulosonic-acid transferase, N-terminal domain"/>
    <property type="match status" value="1"/>
</dbReference>
<dbReference type="InterPro" id="IPR007507">
    <property type="entry name" value="Glycos_transf_N"/>
</dbReference>
<evidence type="ECO:0000256" key="4">
    <source>
        <dbReference type="ARBA" id="ARBA00022679"/>
    </source>
</evidence>
<evidence type="ECO:0000256" key="3">
    <source>
        <dbReference type="ARBA" id="ARBA00019077"/>
    </source>
</evidence>
<evidence type="ECO:0000256" key="9">
    <source>
        <dbReference type="RuleBase" id="RU365103"/>
    </source>
</evidence>
<dbReference type="PANTHER" id="PTHR42755">
    <property type="entry name" value="3-DEOXY-MANNO-OCTULOSONATE CYTIDYLYLTRANSFERASE"/>
    <property type="match status" value="1"/>
</dbReference>
<feature type="active site" description="Proton acceptor" evidence="7">
    <location>
        <position position="59"/>
    </location>
</feature>
<keyword evidence="9" id="KW-1003">Cell membrane</keyword>
<evidence type="ECO:0000256" key="8">
    <source>
        <dbReference type="PIRSR" id="PIRSR639901-2"/>
    </source>
</evidence>
<keyword evidence="9" id="KW-0472">Membrane</keyword>
<dbReference type="GO" id="GO:0043842">
    <property type="term" value="F:Kdo transferase activity"/>
    <property type="evidence" value="ECO:0007669"/>
    <property type="project" value="UniProtKB-EC"/>
</dbReference>
<gene>
    <name evidence="11" type="ORF">XJ32_04905</name>
</gene>
<dbReference type="Proteomes" id="UP000188298">
    <property type="component" value="Chromosome"/>
</dbReference>
<feature type="domain" description="3-deoxy-D-manno-octulosonic-acid transferase N-terminal" evidence="10">
    <location>
        <begin position="35"/>
        <end position="201"/>
    </location>
</feature>
<comment type="function">
    <text evidence="9">Involved in lipopolysaccharide (LPS) biosynthesis. Catalyzes the transfer of 3-deoxy-D-manno-octulosonate (Kdo) residue(s) from CMP-Kdo to lipid IV(A), the tetraacyldisaccharide-1,4'-bisphosphate precursor of lipid A.</text>
</comment>
<feature type="site" description="Transition state stabilizer" evidence="8">
    <location>
        <position position="124"/>
    </location>
</feature>
<accession>A0A1Q2LHV2</accession>
<proteinExistence type="inferred from homology"/>
<dbReference type="GO" id="GO:0009245">
    <property type="term" value="P:lipid A biosynthetic process"/>
    <property type="evidence" value="ECO:0007669"/>
    <property type="project" value="TreeGrafter"/>
</dbReference>
<dbReference type="GO" id="GO:0005886">
    <property type="term" value="C:plasma membrane"/>
    <property type="evidence" value="ECO:0007669"/>
    <property type="project" value="UniProtKB-SubCell"/>
</dbReference>
<dbReference type="PANTHER" id="PTHR42755:SF1">
    <property type="entry name" value="3-DEOXY-D-MANNO-OCTULOSONIC ACID TRANSFERASE, MITOCHONDRIAL-RELATED"/>
    <property type="match status" value="1"/>
</dbReference>
<dbReference type="AlphaFoldDB" id="A0A1Q2LHV2"/>
<evidence type="ECO:0000313" key="11">
    <source>
        <dbReference type="EMBL" id="AQQ59542.1"/>
    </source>
</evidence>
<reference evidence="11 12" key="1">
    <citation type="submission" date="2017-02" db="EMBL/GenBank/DDBJ databases">
        <title>Whole genome sequencing of Helicobacter bilis strain AAQJH.</title>
        <authorList>
            <person name="Conlan S."/>
            <person name="Thomas P.J."/>
            <person name="Mullikin J."/>
            <person name="Palmore T.N."/>
            <person name="Frank K.M."/>
            <person name="Segre J.A."/>
        </authorList>
    </citation>
    <scope>NUCLEOTIDE SEQUENCE [LARGE SCALE GENOMIC DNA]</scope>
    <source>
        <strain evidence="11 12">AAQJH</strain>
    </source>
</reference>
<dbReference type="RefSeq" id="WP_077388541.1">
    <property type="nucleotide sequence ID" value="NZ_CP019645.1"/>
</dbReference>
<evidence type="ECO:0000256" key="7">
    <source>
        <dbReference type="PIRSR" id="PIRSR639901-1"/>
    </source>
</evidence>
<dbReference type="Gene3D" id="3.40.50.2000">
    <property type="entry name" value="Glycogen Phosphorylase B"/>
    <property type="match status" value="1"/>
</dbReference>
<evidence type="ECO:0000256" key="5">
    <source>
        <dbReference type="ARBA" id="ARBA00031445"/>
    </source>
</evidence>
<comment type="catalytic activity">
    <reaction evidence="6 9">
        <text>lipid IVA (E. coli) + CMP-3-deoxy-beta-D-manno-octulosonate = alpha-Kdo-(2-&gt;6)-lipid IVA (E. coli) + CMP + H(+)</text>
        <dbReference type="Rhea" id="RHEA:28066"/>
        <dbReference type="ChEBI" id="CHEBI:15378"/>
        <dbReference type="ChEBI" id="CHEBI:58603"/>
        <dbReference type="ChEBI" id="CHEBI:60364"/>
        <dbReference type="ChEBI" id="CHEBI:60377"/>
        <dbReference type="ChEBI" id="CHEBI:85987"/>
        <dbReference type="EC" id="2.4.99.12"/>
    </reaction>
</comment>
<evidence type="ECO:0000256" key="2">
    <source>
        <dbReference type="ARBA" id="ARBA00012621"/>
    </source>
</evidence>
<keyword evidence="9" id="KW-0448">Lipopolysaccharide biosynthesis</keyword>
<evidence type="ECO:0000256" key="6">
    <source>
        <dbReference type="ARBA" id="ARBA00049183"/>
    </source>
</evidence>
<dbReference type="EMBL" id="CP019645">
    <property type="protein sequence ID" value="AQQ59542.1"/>
    <property type="molecule type" value="Genomic_DNA"/>
</dbReference>
<keyword evidence="4 9" id="KW-0808">Transferase</keyword>
<protein>
    <recommendedName>
        <fullName evidence="3 9">3-deoxy-D-manno-octulosonic acid transferase</fullName>
        <shortName evidence="9">Kdo transferase</shortName>
        <ecNumber evidence="2 9">2.4.99.12</ecNumber>
    </recommendedName>
    <alternativeName>
        <fullName evidence="5 9">Lipid IV(A) 3-deoxy-D-manno-octulosonic acid transferase</fullName>
    </alternativeName>
</protein>
<organism evidence="11 12">
    <name type="scientific">Helicobacter bilis</name>
    <dbReference type="NCBI Taxonomy" id="37372"/>
    <lineage>
        <taxon>Bacteria</taxon>
        <taxon>Pseudomonadati</taxon>
        <taxon>Campylobacterota</taxon>
        <taxon>Epsilonproteobacteria</taxon>
        <taxon>Campylobacterales</taxon>
        <taxon>Helicobacteraceae</taxon>
        <taxon>Helicobacter</taxon>
    </lineage>
</organism>
<comment type="subcellular location">
    <subcellularLocation>
        <location evidence="9">Cell membrane</location>
    </subcellularLocation>
</comment>
<dbReference type="KEGG" id="hbl:XJ32_04905"/>
<dbReference type="Pfam" id="PF04413">
    <property type="entry name" value="Glycos_transf_N"/>
    <property type="match status" value="1"/>
</dbReference>
<dbReference type="GO" id="GO:0009244">
    <property type="term" value="P:lipopolysaccharide core region biosynthetic process"/>
    <property type="evidence" value="ECO:0007669"/>
    <property type="project" value="UniProtKB-UniRule"/>
</dbReference>
<evidence type="ECO:0000259" key="10">
    <source>
        <dbReference type="Pfam" id="PF04413"/>
    </source>
</evidence>
<evidence type="ECO:0000313" key="12">
    <source>
        <dbReference type="Proteomes" id="UP000188298"/>
    </source>
</evidence>